<keyword evidence="1" id="KW-0472">Membrane</keyword>
<accession>A0A2I2GGF8</accession>
<sequence length="199" mass="21619">WMRCSVLAGSLSGLTFLFGVVAPMLLPPPSPSSDAVTIHAFYHAHRTGNAAGAFLLMISGFLYVPYAAIISHQMRLIPNLNPAIPSLQLAISAASVLAFVIPSLFLATITFRDYGPDLTLLLSDLFWLTLDLPWVPFWIQGWTIAWASFADESPNPIFPKSMGLVNFIAPSFLLSSSGVHIQKTGLYAWDSGLVWIAAL</sequence>
<keyword evidence="1" id="KW-1133">Transmembrane helix</keyword>
<dbReference type="Proteomes" id="UP000234275">
    <property type="component" value="Unassembled WGS sequence"/>
</dbReference>
<feature type="non-terminal residue" evidence="2">
    <location>
        <position position="1"/>
    </location>
</feature>
<comment type="caution">
    <text evidence="2">The sequence shown here is derived from an EMBL/GenBank/DDBJ whole genome shotgun (WGS) entry which is preliminary data.</text>
</comment>
<dbReference type="RefSeq" id="XP_024707273.1">
    <property type="nucleotide sequence ID" value="XM_024843354.1"/>
</dbReference>
<evidence type="ECO:0000313" key="3">
    <source>
        <dbReference type="Proteomes" id="UP000234275"/>
    </source>
</evidence>
<dbReference type="VEuPathDB" id="FungiDB:P170DRAFT_328718"/>
<dbReference type="AlphaFoldDB" id="A0A2I2GGF8"/>
<keyword evidence="1" id="KW-0812">Transmembrane</keyword>
<keyword evidence="3" id="KW-1185">Reference proteome</keyword>
<dbReference type="GeneID" id="36551054"/>
<proteinExistence type="predicted"/>
<evidence type="ECO:0000313" key="2">
    <source>
        <dbReference type="EMBL" id="PLB51971.1"/>
    </source>
</evidence>
<dbReference type="OrthoDB" id="3449024at2759"/>
<name>A0A2I2GGF8_9EURO</name>
<evidence type="ECO:0000256" key="1">
    <source>
        <dbReference type="SAM" id="Phobius"/>
    </source>
</evidence>
<feature type="transmembrane region" description="Helical" evidence="1">
    <location>
        <begin position="51"/>
        <end position="69"/>
    </location>
</feature>
<organism evidence="2 3">
    <name type="scientific">Aspergillus steynii IBT 23096</name>
    <dbReference type="NCBI Taxonomy" id="1392250"/>
    <lineage>
        <taxon>Eukaryota</taxon>
        <taxon>Fungi</taxon>
        <taxon>Dikarya</taxon>
        <taxon>Ascomycota</taxon>
        <taxon>Pezizomycotina</taxon>
        <taxon>Eurotiomycetes</taxon>
        <taxon>Eurotiomycetidae</taxon>
        <taxon>Eurotiales</taxon>
        <taxon>Aspergillaceae</taxon>
        <taxon>Aspergillus</taxon>
        <taxon>Aspergillus subgen. Circumdati</taxon>
    </lineage>
</organism>
<dbReference type="EMBL" id="MSFO01000002">
    <property type="protein sequence ID" value="PLB51971.1"/>
    <property type="molecule type" value="Genomic_DNA"/>
</dbReference>
<protein>
    <submittedName>
        <fullName evidence="2">Uncharacterized protein</fullName>
    </submittedName>
</protein>
<feature type="transmembrane region" description="Helical" evidence="1">
    <location>
        <begin position="89"/>
        <end position="112"/>
    </location>
</feature>
<feature type="non-terminal residue" evidence="2">
    <location>
        <position position="199"/>
    </location>
</feature>
<reference evidence="2 3" key="1">
    <citation type="submission" date="2016-12" db="EMBL/GenBank/DDBJ databases">
        <title>The genomes of Aspergillus section Nigri reveals drivers in fungal speciation.</title>
        <authorList>
            <consortium name="DOE Joint Genome Institute"/>
            <person name="Vesth T.C."/>
            <person name="Nybo J."/>
            <person name="Theobald S."/>
            <person name="Brandl J."/>
            <person name="Frisvad J.C."/>
            <person name="Nielsen K.F."/>
            <person name="Lyhne E.K."/>
            <person name="Kogle M.E."/>
            <person name="Kuo A."/>
            <person name="Riley R."/>
            <person name="Clum A."/>
            <person name="Nolan M."/>
            <person name="Lipzen A."/>
            <person name="Salamov A."/>
            <person name="Henrissat B."/>
            <person name="Wiebenga A."/>
            <person name="De Vries R.P."/>
            <person name="Grigoriev I.V."/>
            <person name="Mortensen U.H."/>
            <person name="Andersen M.R."/>
            <person name="Baker S.E."/>
        </authorList>
    </citation>
    <scope>NUCLEOTIDE SEQUENCE [LARGE SCALE GENOMIC DNA]</scope>
    <source>
        <strain evidence="2 3">IBT 23096</strain>
    </source>
</reference>
<gene>
    <name evidence="2" type="ORF">P170DRAFT_328718</name>
</gene>